<dbReference type="Proteomes" id="UP000228945">
    <property type="component" value="Chromosome"/>
</dbReference>
<gene>
    <name evidence="3" type="ORF">CSW64_07695</name>
</gene>
<evidence type="ECO:0000256" key="1">
    <source>
        <dbReference type="ARBA" id="ARBA00022676"/>
    </source>
</evidence>
<evidence type="ECO:0000313" key="4">
    <source>
        <dbReference type="Proteomes" id="UP000228945"/>
    </source>
</evidence>
<dbReference type="SUPFAM" id="SSF53756">
    <property type="entry name" value="UDP-Glycosyltransferase/glycogen phosphorylase"/>
    <property type="match status" value="1"/>
</dbReference>
<dbReference type="Pfam" id="PF01075">
    <property type="entry name" value="Glyco_transf_9"/>
    <property type="match status" value="1"/>
</dbReference>
<name>A0A2D2B3U4_9CAUL</name>
<proteinExistence type="predicted"/>
<dbReference type="EMBL" id="CP024201">
    <property type="protein sequence ID" value="ATQ44921.1"/>
    <property type="molecule type" value="Genomic_DNA"/>
</dbReference>
<keyword evidence="1" id="KW-0328">Glycosyltransferase</keyword>
<keyword evidence="2 3" id="KW-0808">Transferase</keyword>
<evidence type="ECO:0000256" key="2">
    <source>
        <dbReference type="ARBA" id="ARBA00022679"/>
    </source>
</evidence>
<dbReference type="OrthoDB" id="9807356at2"/>
<dbReference type="CDD" id="cd03789">
    <property type="entry name" value="GT9_LPS_heptosyltransferase"/>
    <property type="match status" value="1"/>
</dbReference>
<dbReference type="KEGG" id="cmb:CSW64_07695"/>
<dbReference type="PANTHER" id="PTHR30160">
    <property type="entry name" value="TETRAACYLDISACCHARIDE 4'-KINASE-RELATED"/>
    <property type="match status" value="1"/>
</dbReference>
<reference evidence="3 4" key="1">
    <citation type="submission" date="2017-10" db="EMBL/GenBank/DDBJ databases">
        <title>Genome sequence of Caulobacter mirabilis FWC38.</title>
        <authorList>
            <person name="Fiebig A."/>
            <person name="Crosson S."/>
        </authorList>
    </citation>
    <scope>NUCLEOTIDE SEQUENCE [LARGE SCALE GENOMIC DNA]</scope>
    <source>
        <strain evidence="3 4">FWC 38</strain>
    </source>
</reference>
<dbReference type="InterPro" id="IPR051199">
    <property type="entry name" value="LPS_LOS_Heptosyltrfase"/>
</dbReference>
<accession>A0A2D2B3U4</accession>
<organism evidence="3 4">
    <name type="scientific">Caulobacter mirabilis</name>
    <dbReference type="NCBI Taxonomy" id="69666"/>
    <lineage>
        <taxon>Bacteria</taxon>
        <taxon>Pseudomonadati</taxon>
        <taxon>Pseudomonadota</taxon>
        <taxon>Alphaproteobacteria</taxon>
        <taxon>Caulobacterales</taxon>
        <taxon>Caulobacteraceae</taxon>
        <taxon>Caulobacter</taxon>
    </lineage>
</organism>
<sequence length="292" mass="31318">MKAIRAAHPDAHIVLLTTKPYVGMGQATGWFDEVWSDGRPSWSDLPAVWRLLRRLRAARFDRVYDLQTQSRTVRYFQLLWPNRPAWSGNAPGAVFHYGGAERDRLHIQDSQRNQLTIAGIADVGPPDISWLNGQDGKFDLSAPYALLAPGGAPHRPAKRWPADRFGALAARLLGRGITPAVLGHGAEEQALADVILAAAPGAVSLVGKTSLGDIASLARGAALAVGNDTGPMHVVIAAGCPGVVLFSRDSNPALSAPRPIRPDQPVEILREPDLADLAVDPVWAAAETIRSR</sequence>
<protein>
    <submittedName>
        <fullName evidence="3">ADP-heptose--LPS heptosyltransferase</fullName>
    </submittedName>
</protein>
<dbReference type="InterPro" id="IPR002201">
    <property type="entry name" value="Glyco_trans_9"/>
</dbReference>
<keyword evidence="4" id="KW-1185">Reference proteome</keyword>
<dbReference type="GO" id="GO:0005829">
    <property type="term" value="C:cytosol"/>
    <property type="evidence" value="ECO:0007669"/>
    <property type="project" value="TreeGrafter"/>
</dbReference>
<evidence type="ECO:0000313" key="3">
    <source>
        <dbReference type="EMBL" id="ATQ44921.1"/>
    </source>
</evidence>
<dbReference type="Gene3D" id="3.40.50.2000">
    <property type="entry name" value="Glycogen Phosphorylase B"/>
    <property type="match status" value="2"/>
</dbReference>
<dbReference type="GO" id="GO:0008713">
    <property type="term" value="F:ADP-heptose-lipopolysaccharide heptosyltransferase activity"/>
    <property type="evidence" value="ECO:0007669"/>
    <property type="project" value="TreeGrafter"/>
</dbReference>
<dbReference type="GO" id="GO:0009244">
    <property type="term" value="P:lipopolysaccharide core region biosynthetic process"/>
    <property type="evidence" value="ECO:0007669"/>
    <property type="project" value="TreeGrafter"/>
</dbReference>
<dbReference type="AlphaFoldDB" id="A0A2D2B3U4"/>